<keyword evidence="1" id="KW-0175">Coiled coil</keyword>
<sequence length="174" mass="20078">MSNEEEKPVEALARLKSFLEDQIDELEEKLAEYKEFIKAIDLFLVKTSLKTADQLTKPGEAVTVRELKDNAGNVLGKLEVSENRIVFTPSSNIKISVKSPSLQSFFIPKVLEKYRVEDENSVKKKSLDAKSSFNYKIEEEDSNVKRILVENYREQPRLREIERALRWTVIKAIS</sequence>
<dbReference type="Proteomes" id="UP000186851">
    <property type="component" value="Chromosome"/>
</dbReference>
<evidence type="ECO:0000313" key="2">
    <source>
        <dbReference type="EMBL" id="WEU39892.1"/>
    </source>
</evidence>
<evidence type="ECO:0000256" key="1">
    <source>
        <dbReference type="SAM" id="Coils"/>
    </source>
</evidence>
<dbReference type="KEGG" id="oyw:OdinLCB4_005330"/>
<feature type="coiled-coil region" evidence="1">
    <location>
        <begin position="9"/>
        <end position="39"/>
    </location>
</feature>
<evidence type="ECO:0000313" key="3">
    <source>
        <dbReference type="Proteomes" id="UP000186851"/>
    </source>
</evidence>
<accession>A0AAF0D1C0</accession>
<dbReference type="EMBL" id="CP091871">
    <property type="protein sequence ID" value="WEU39892.1"/>
    <property type="molecule type" value="Genomic_DNA"/>
</dbReference>
<organism evidence="2 3">
    <name type="scientific">Odinarchaeota yellowstonii (strain LCB_4)</name>
    <dbReference type="NCBI Taxonomy" id="1841599"/>
    <lineage>
        <taxon>Archaea</taxon>
        <taxon>Promethearchaeati</taxon>
        <taxon>Candidatus Odinarchaeota</taxon>
        <taxon>Candidatus Odinarchaeia</taxon>
        <taxon>Candidatus Odinarchaeales</taxon>
        <taxon>Candidatus Odinarchaeaceae</taxon>
        <taxon>Candidatus Odinarchaeum</taxon>
    </lineage>
</organism>
<reference evidence="2" key="1">
    <citation type="journal article" date="2017" name="Nature">
        <title>Asgard archaea illuminate the origin of eukaryotic cellular complexity.</title>
        <authorList>
            <person name="Zaremba-Niedzwiedzka K."/>
            <person name="Caceres E.F."/>
            <person name="Saw J.H."/>
            <person name="Backstrom D."/>
            <person name="Juzokaite L."/>
            <person name="Vancaester E."/>
            <person name="Seitz K.W."/>
            <person name="Anantharaman K."/>
            <person name="Starnawski P."/>
            <person name="Kjeldsen K.U."/>
            <person name="Scott M.B."/>
            <person name="Nunoura T."/>
            <person name="Banfield J.F."/>
            <person name="Schramm A."/>
            <person name="Baker B.J."/>
            <person name="Spang A."/>
            <person name="Ettema T.J.G."/>
        </authorList>
    </citation>
    <scope>NUCLEOTIDE SEQUENCE</scope>
    <source>
        <strain evidence="2">LCB_4</strain>
    </source>
</reference>
<name>A0AAF0D1C0_ODILC</name>
<protein>
    <submittedName>
        <fullName evidence="2">Uncharacterized protein</fullName>
    </submittedName>
</protein>
<proteinExistence type="predicted"/>
<gene>
    <name evidence="2" type="ORF">OdinLCB4_005330</name>
</gene>
<dbReference type="AlphaFoldDB" id="A0AAF0D1C0"/>
<reference evidence="2" key="2">
    <citation type="journal article" date="2022" name="Nat. Microbiol.">
        <title>A closed Candidatus Odinarchaeum chromosome exposes Asgard archaeal viruses.</title>
        <authorList>
            <person name="Tamarit D."/>
            <person name="Caceres E.F."/>
            <person name="Krupovic M."/>
            <person name="Nijland R."/>
            <person name="Eme L."/>
            <person name="Robinson N.P."/>
            <person name="Ettema T.J.G."/>
        </authorList>
    </citation>
    <scope>NUCLEOTIDE SEQUENCE</scope>
    <source>
        <strain evidence="2">LCB_4</strain>
    </source>
</reference>